<evidence type="ECO:0000256" key="1">
    <source>
        <dbReference type="SAM" id="MobiDB-lite"/>
    </source>
</evidence>
<keyword evidence="2" id="KW-0472">Membrane</keyword>
<sequence length="328" mass="33575">MRDVTAAAVRTLAAVLGAGALLLPAALAPVPVGYSAAVALVVAVWCLLVARAGGTARGGAVGFVRRRLGFRAARTVTGLYFAGFATGQAAVALTAGEFAARLGGDAYGWSVAVLLAAATWATYRPRPLPTPVRRLRLAAVLTAAGGWWALGGAPDATASWWVLLPLLFGWVGIEGSVPGRTALTGTLLGVTAAAALYAVLLRPPAPLADLPLAPLALLSALVLALYCRTNLQATGTRWHELTGRPRAEGTATAATLALVTLTLAHLTGGTAALLLLPGSATAAILAVVAVAAVRTPTTLTTLTNRSKEKPHDHHDHHRPLEGAARPRR</sequence>
<name>A0A3Q9C0S8_9ACTN</name>
<reference evidence="3 4" key="1">
    <citation type="submission" date="2018-12" db="EMBL/GenBank/DDBJ databases">
        <authorList>
            <person name="Li K."/>
        </authorList>
    </citation>
    <scope>NUCLEOTIDE SEQUENCE [LARGE SCALE GENOMIC DNA]</scope>
    <source>
        <strain evidence="4">CR22</strain>
    </source>
</reference>
<feature type="transmembrane region" description="Helical" evidence="2">
    <location>
        <begin position="247"/>
        <end position="266"/>
    </location>
</feature>
<dbReference type="Proteomes" id="UP000280197">
    <property type="component" value="Chromosome"/>
</dbReference>
<keyword evidence="4" id="KW-1185">Reference proteome</keyword>
<feature type="transmembrane region" description="Helical" evidence="2">
    <location>
        <begin position="106"/>
        <end position="123"/>
    </location>
</feature>
<feature type="transmembrane region" description="Helical" evidence="2">
    <location>
        <begin position="207"/>
        <end position="226"/>
    </location>
</feature>
<accession>A0A3Q9C0S8</accession>
<dbReference type="EMBL" id="CP034463">
    <property type="protein sequence ID" value="AZP19110.1"/>
    <property type="molecule type" value="Genomic_DNA"/>
</dbReference>
<feature type="transmembrane region" description="Helical" evidence="2">
    <location>
        <begin position="77"/>
        <end position="100"/>
    </location>
</feature>
<proteinExistence type="predicted"/>
<keyword evidence="2" id="KW-1133">Transmembrane helix</keyword>
<feature type="transmembrane region" description="Helical" evidence="2">
    <location>
        <begin position="37"/>
        <end position="56"/>
    </location>
</feature>
<gene>
    <name evidence="3" type="ORF">EJC51_25385</name>
</gene>
<feature type="region of interest" description="Disordered" evidence="1">
    <location>
        <begin position="300"/>
        <end position="328"/>
    </location>
</feature>
<evidence type="ECO:0000256" key="2">
    <source>
        <dbReference type="SAM" id="Phobius"/>
    </source>
</evidence>
<dbReference type="KEGG" id="saqu:EJC51_25385"/>
<feature type="transmembrane region" description="Helical" evidence="2">
    <location>
        <begin position="182"/>
        <end position="201"/>
    </location>
</feature>
<keyword evidence="2" id="KW-0812">Transmembrane</keyword>
<organism evidence="3 4">
    <name type="scientific">Streptomyces aquilus</name>
    <dbReference type="NCBI Taxonomy" id="2548456"/>
    <lineage>
        <taxon>Bacteria</taxon>
        <taxon>Bacillati</taxon>
        <taxon>Actinomycetota</taxon>
        <taxon>Actinomycetes</taxon>
        <taxon>Kitasatosporales</taxon>
        <taxon>Streptomycetaceae</taxon>
        <taxon>Streptomyces</taxon>
    </lineage>
</organism>
<dbReference type="RefSeq" id="WP_126273189.1">
    <property type="nucleotide sequence ID" value="NZ_CP034463.1"/>
</dbReference>
<feature type="transmembrane region" description="Helical" evidence="2">
    <location>
        <begin position="272"/>
        <end position="293"/>
    </location>
</feature>
<evidence type="ECO:0000313" key="3">
    <source>
        <dbReference type="EMBL" id="AZP19110.1"/>
    </source>
</evidence>
<protein>
    <submittedName>
        <fullName evidence="3">Uncharacterized protein</fullName>
    </submittedName>
</protein>
<feature type="transmembrane region" description="Helical" evidence="2">
    <location>
        <begin position="135"/>
        <end position="152"/>
    </location>
</feature>
<dbReference type="AlphaFoldDB" id="A0A3Q9C0S8"/>
<feature type="transmembrane region" description="Helical" evidence="2">
    <location>
        <begin position="158"/>
        <end position="175"/>
    </location>
</feature>
<evidence type="ECO:0000313" key="4">
    <source>
        <dbReference type="Proteomes" id="UP000280197"/>
    </source>
</evidence>